<reference evidence="7" key="1">
    <citation type="journal article" date="2019" name="Int. J. Syst. Evol. Microbiol.">
        <title>The Global Catalogue of Microorganisms (GCM) 10K type strain sequencing project: providing services to taxonomists for standard genome sequencing and annotation.</title>
        <authorList>
            <consortium name="The Broad Institute Genomics Platform"/>
            <consortium name="The Broad Institute Genome Sequencing Center for Infectious Disease"/>
            <person name="Wu L."/>
            <person name="Ma J."/>
        </authorList>
    </citation>
    <scope>NUCLEOTIDE SEQUENCE [LARGE SCALE GENOMIC DNA]</scope>
    <source>
        <strain evidence="7">CGMCC 4.1467</strain>
    </source>
</reference>
<evidence type="ECO:0000256" key="2">
    <source>
        <dbReference type="ARBA" id="ARBA00022525"/>
    </source>
</evidence>
<feature type="region of interest" description="Disordered" evidence="5">
    <location>
        <begin position="99"/>
        <end position="140"/>
    </location>
</feature>
<keyword evidence="2" id="KW-0964">Secreted</keyword>
<dbReference type="RefSeq" id="WP_379711735.1">
    <property type="nucleotide sequence ID" value="NZ_JBHTBS010000004.1"/>
</dbReference>
<feature type="compositionally biased region" description="Acidic residues" evidence="5">
    <location>
        <begin position="46"/>
        <end position="59"/>
    </location>
</feature>
<organism evidence="6 7">
    <name type="scientific">Haloferula chungangensis</name>
    <dbReference type="NCBI Taxonomy" id="1048331"/>
    <lineage>
        <taxon>Bacteria</taxon>
        <taxon>Pseudomonadati</taxon>
        <taxon>Verrucomicrobiota</taxon>
        <taxon>Verrucomicrobiia</taxon>
        <taxon>Verrucomicrobiales</taxon>
        <taxon>Verrucomicrobiaceae</taxon>
        <taxon>Haloferula</taxon>
    </lineage>
</organism>
<comment type="caution">
    <text evidence="6">The sequence shown here is derived from an EMBL/GenBank/DDBJ whole genome shotgun (WGS) entry which is preliminary data.</text>
</comment>
<feature type="region of interest" description="Disordered" evidence="5">
    <location>
        <begin position="46"/>
        <end position="86"/>
    </location>
</feature>
<sequence length="140" mass="15247">MPVAINNHGTIVGWTNYGTSLYLLSLDQDRDSDGMSNDWEIYYGFDPDDWSDAQGDQDGDGISNLAESRLGSVPTSSGFRMALDSDGDGLPDAWERKFFGNLDKGPDDDGDGDGLTNRDEWLIGTDPTRADSDDDGLDDL</sequence>
<evidence type="ECO:0000313" key="7">
    <source>
        <dbReference type="Proteomes" id="UP001596472"/>
    </source>
</evidence>
<dbReference type="InterPro" id="IPR059100">
    <property type="entry name" value="TSP3_bac"/>
</dbReference>
<comment type="subcellular location">
    <subcellularLocation>
        <location evidence="1">Secreted</location>
    </subcellularLocation>
</comment>
<keyword evidence="3" id="KW-0732">Signal</keyword>
<dbReference type="EMBL" id="JBHTBS010000004">
    <property type="protein sequence ID" value="MFC7337453.1"/>
    <property type="molecule type" value="Genomic_DNA"/>
</dbReference>
<keyword evidence="4" id="KW-0106">Calcium</keyword>
<name>A0ABW2L832_9BACT</name>
<proteinExistence type="predicted"/>
<evidence type="ECO:0008006" key="8">
    <source>
        <dbReference type="Google" id="ProtNLM"/>
    </source>
</evidence>
<dbReference type="Proteomes" id="UP001596472">
    <property type="component" value="Unassembled WGS sequence"/>
</dbReference>
<gene>
    <name evidence="6" type="ORF">ACFQY0_09725</name>
</gene>
<evidence type="ECO:0000256" key="4">
    <source>
        <dbReference type="ARBA" id="ARBA00022837"/>
    </source>
</evidence>
<evidence type="ECO:0000256" key="5">
    <source>
        <dbReference type="SAM" id="MobiDB-lite"/>
    </source>
</evidence>
<evidence type="ECO:0000256" key="1">
    <source>
        <dbReference type="ARBA" id="ARBA00004613"/>
    </source>
</evidence>
<accession>A0ABW2L832</accession>
<protein>
    <recommendedName>
        <fullName evidence="8">Calcium-binding protein</fullName>
    </recommendedName>
</protein>
<evidence type="ECO:0000313" key="6">
    <source>
        <dbReference type="EMBL" id="MFC7337453.1"/>
    </source>
</evidence>
<keyword evidence="7" id="KW-1185">Reference proteome</keyword>
<evidence type="ECO:0000256" key="3">
    <source>
        <dbReference type="ARBA" id="ARBA00022729"/>
    </source>
</evidence>
<dbReference type="Pfam" id="PF18884">
    <property type="entry name" value="TSP3_bac"/>
    <property type="match status" value="3"/>
</dbReference>